<feature type="region of interest" description="Disordered" evidence="1">
    <location>
        <begin position="106"/>
        <end position="132"/>
    </location>
</feature>
<dbReference type="Pfam" id="PF08293">
    <property type="entry name" value="MRP-S33"/>
    <property type="match status" value="1"/>
</dbReference>
<keyword evidence="2" id="KW-1185">Reference proteome</keyword>
<name>A0A915D800_9BILA</name>
<reference evidence="3" key="1">
    <citation type="submission" date="2022-11" db="UniProtKB">
        <authorList>
            <consortium name="WormBaseParasite"/>
        </authorList>
    </citation>
    <scope>IDENTIFICATION</scope>
</reference>
<sequence length="132" mass="15072">MAGRYVASRIALNTRGLNSNTGYGKRMTFMSNKIFGEVTRKTNVVSMKVVDTMSQEPWEQREDKSIAYFSNQPMFHYLTKMLSLHGVFLEEHVLWAQVQDQLRTKEGKVVYPPPGSGKRAQLKAAKEKSTKK</sequence>
<proteinExistence type="predicted"/>
<accession>A0A915D800</accession>
<dbReference type="Proteomes" id="UP000887574">
    <property type="component" value="Unplaced"/>
</dbReference>
<evidence type="ECO:0000256" key="1">
    <source>
        <dbReference type="SAM" id="MobiDB-lite"/>
    </source>
</evidence>
<protein>
    <submittedName>
        <fullName evidence="3">Small ribosomal subunit protein mS33</fullName>
    </submittedName>
</protein>
<evidence type="ECO:0000313" key="3">
    <source>
        <dbReference type="WBParaSite" id="jg16699"/>
    </source>
</evidence>
<evidence type="ECO:0000313" key="2">
    <source>
        <dbReference type="Proteomes" id="UP000887574"/>
    </source>
</evidence>
<dbReference type="InterPro" id="IPR013219">
    <property type="entry name" value="Ribosomal_mS33"/>
</dbReference>
<dbReference type="AlphaFoldDB" id="A0A915D800"/>
<organism evidence="2 3">
    <name type="scientific">Ditylenchus dipsaci</name>
    <dbReference type="NCBI Taxonomy" id="166011"/>
    <lineage>
        <taxon>Eukaryota</taxon>
        <taxon>Metazoa</taxon>
        <taxon>Ecdysozoa</taxon>
        <taxon>Nematoda</taxon>
        <taxon>Chromadorea</taxon>
        <taxon>Rhabditida</taxon>
        <taxon>Tylenchina</taxon>
        <taxon>Tylenchomorpha</taxon>
        <taxon>Sphaerularioidea</taxon>
        <taxon>Anguinidae</taxon>
        <taxon>Anguininae</taxon>
        <taxon>Ditylenchus</taxon>
    </lineage>
</organism>
<dbReference type="WBParaSite" id="jg16699">
    <property type="protein sequence ID" value="jg16699"/>
    <property type="gene ID" value="jg16699"/>
</dbReference>